<dbReference type="Proteomes" id="UP001217089">
    <property type="component" value="Unassembled WGS sequence"/>
</dbReference>
<accession>A0ABQ9ENW2</accession>
<dbReference type="PANTHER" id="PTHR12510">
    <property type="entry name" value="TROPONIN C-AKIN-1 PROTEIN"/>
    <property type="match status" value="1"/>
</dbReference>
<evidence type="ECO:0000313" key="4">
    <source>
        <dbReference type="EMBL" id="KAJ8306936.1"/>
    </source>
</evidence>
<evidence type="ECO:0000313" key="5">
    <source>
        <dbReference type="Proteomes" id="UP001217089"/>
    </source>
</evidence>
<dbReference type="CDD" id="cd06661">
    <property type="entry name" value="GGCT_like"/>
    <property type="match status" value="1"/>
</dbReference>
<organism evidence="4 5">
    <name type="scientific">Tegillarca granosa</name>
    <name type="common">Malaysian cockle</name>
    <name type="synonym">Anadara granosa</name>
    <dbReference type="NCBI Taxonomy" id="220873"/>
    <lineage>
        <taxon>Eukaryota</taxon>
        <taxon>Metazoa</taxon>
        <taxon>Spiralia</taxon>
        <taxon>Lophotrochozoa</taxon>
        <taxon>Mollusca</taxon>
        <taxon>Bivalvia</taxon>
        <taxon>Autobranchia</taxon>
        <taxon>Pteriomorphia</taxon>
        <taxon>Arcoida</taxon>
        <taxon>Arcoidea</taxon>
        <taxon>Arcidae</taxon>
        <taxon>Tegillarca</taxon>
    </lineage>
</organism>
<dbReference type="InterPro" id="IPR009288">
    <property type="entry name" value="AIG2-like_dom"/>
</dbReference>
<dbReference type="PANTHER" id="PTHR12510:SF4">
    <property type="entry name" value="GAMMA-GLUTAMYLAMINECYCLOTRANSFERASE"/>
    <property type="match status" value="1"/>
</dbReference>
<comment type="similarity">
    <text evidence="1 2">Belongs to the gamma-glutamylcyclotransferase family.</text>
</comment>
<name>A0ABQ9ENW2_TEGGR</name>
<proteinExistence type="inferred from homology"/>
<keyword evidence="5" id="KW-1185">Reference proteome</keyword>
<dbReference type="Gene3D" id="3.10.490.10">
    <property type="entry name" value="Gamma-glutamyl cyclotransferase-like"/>
    <property type="match status" value="1"/>
</dbReference>
<reference evidence="4 5" key="1">
    <citation type="submission" date="2022-12" db="EMBL/GenBank/DDBJ databases">
        <title>Chromosome-level genome of Tegillarca granosa.</title>
        <authorList>
            <person name="Kim J."/>
        </authorList>
    </citation>
    <scope>NUCLEOTIDE SEQUENCE [LARGE SCALE GENOMIC DNA]</scope>
    <source>
        <strain evidence="4">Teg-2019</strain>
        <tissue evidence="4">Adductor muscle</tissue>
    </source>
</reference>
<evidence type="ECO:0000256" key="1">
    <source>
        <dbReference type="ARBA" id="ARBA00008861"/>
    </source>
</evidence>
<protein>
    <recommendedName>
        <fullName evidence="2">Gamma-glutamylcyclotransferase family protein</fullName>
    </recommendedName>
</protein>
<dbReference type="Pfam" id="PF06094">
    <property type="entry name" value="GGACT"/>
    <property type="match status" value="1"/>
</dbReference>
<dbReference type="SUPFAM" id="SSF110857">
    <property type="entry name" value="Gamma-glutamyl cyclotransferase-like"/>
    <property type="match status" value="1"/>
</dbReference>
<feature type="domain" description="Gamma-glutamylcyclotransferase AIG2-like" evidence="3">
    <location>
        <begin position="5"/>
        <end position="128"/>
    </location>
</feature>
<dbReference type="InterPro" id="IPR036568">
    <property type="entry name" value="GGCT-like_sf"/>
</dbReference>
<dbReference type="EMBL" id="JARBDR010000793">
    <property type="protein sequence ID" value="KAJ8306936.1"/>
    <property type="molecule type" value="Genomic_DNA"/>
</dbReference>
<dbReference type="InterPro" id="IPR013024">
    <property type="entry name" value="GGCT-like"/>
</dbReference>
<dbReference type="InterPro" id="IPR039126">
    <property type="entry name" value="GGACT"/>
</dbReference>
<evidence type="ECO:0000256" key="2">
    <source>
        <dbReference type="RuleBase" id="RU367036"/>
    </source>
</evidence>
<gene>
    <name evidence="4" type="ORF">KUTeg_015020</name>
</gene>
<sequence length="150" mass="17513">MMNKVFVYGTLKSNQPNGRFMRDNSNGFAKFIGKGITEKRYPLVIIGEFNLPSLLKKEDLGKQVLGEIFEVDEKKTQWLDMFEDHPHLYKREIIRVIQVDSGDSGDQAISQRVQECWCYIYQQFEDSQIKPPFYDDYNSSGAHGLEYNQE</sequence>
<evidence type="ECO:0000259" key="3">
    <source>
        <dbReference type="Pfam" id="PF06094"/>
    </source>
</evidence>
<comment type="caution">
    <text evidence="4">The sequence shown here is derived from an EMBL/GenBank/DDBJ whole genome shotgun (WGS) entry which is preliminary data.</text>
</comment>